<dbReference type="Pfam" id="PF00646">
    <property type="entry name" value="F-box"/>
    <property type="match status" value="1"/>
</dbReference>
<accession>A0AAV9WZ88</accession>
<dbReference type="Proteomes" id="UP001365542">
    <property type="component" value="Unassembled WGS sequence"/>
</dbReference>
<dbReference type="AlphaFoldDB" id="A0AAV9WZ88"/>
<keyword evidence="3" id="KW-1185">Reference proteome</keyword>
<sequence>MAAAVLNGKLPSEITLHVLSLLDTKGLRTLSMCSKAFRREAEPILFRMIRMPTTLRNPRAVLLFDPVAFMKRISPFVRHASLITSEYLSTTDTITYWRISTSLLSHLPHLLSLLVHFTPPNTTIPTVDGIDSAISLLVKGFFTYIAKTCSFSDNLRHLSFKLSPTTSHDDQHSRENGGITTNQPKANLQFLQSMLNLAISAPPDFAIFPSLTEANINDYRYHTIHTVDPLDRVSLVWIVASSASSIKRLTIWQLVHGDMRTRDPFESYVLPKVKQLRINLNLMVCEDGKYIETLKTALPNLEELEFYVPIALWALVNNDGKTTRLFNQVAGITSLKRARMPWFGSSAEKHEHEFMELEDFKVEVEGLIMRAELENMEQMVFVTNQLNSFDQTTFNAIACEIEGDGAYRRKVFWGEVFSAERYDMDMGK</sequence>
<evidence type="ECO:0000313" key="3">
    <source>
        <dbReference type="Proteomes" id="UP001365542"/>
    </source>
</evidence>
<dbReference type="InterPro" id="IPR036047">
    <property type="entry name" value="F-box-like_dom_sf"/>
</dbReference>
<gene>
    <name evidence="2" type="ORF">TWF694_003374</name>
</gene>
<dbReference type="InterPro" id="IPR001810">
    <property type="entry name" value="F-box_dom"/>
</dbReference>
<dbReference type="SUPFAM" id="SSF81383">
    <property type="entry name" value="F-box domain"/>
    <property type="match status" value="1"/>
</dbReference>
<dbReference type="EMBL" id="JAVHJO010000013">
    <property type="protein sequence ID" value="KAK6529998.1"/>
    <property type="molecule type" value="Genomic_DNA"/>
</dbReference>
<dbReference type="PROSITE" id="PS50181">
    <property type="entry name" value="FBOX"/>
    <property type="match status" value="1"/>
</dbReference>
<proteinExistence type="predicted"/>
<feature type="domain" description="F-box" evidence="1">
    <location>
        <begin position="4"/>
        <end position="49"/>
    </location>
</feature>
<name>A0AAV9WZ88_9PEZI</name>
<comment type="caution">
    <text evidence="2">The sequence shown here is derived from an EMBL/GenBank/DDBJ whole genome shotgun (WGS) entry which is preliminary data.</text>
</comment>
<organism evidence="2 3">
    <name type="scientific">Orbilia ellipsospora</name>
    <dbReference type="NCBI Taxonomy" id="2528407"/>
    <lineage>
        <taxon>Eukaryota</taxon>
        <taxon>Fungi</taxon>
        <taxon>Dikarya</taxon>
        <taxon>Ascomycota</taxon>
        <taxon>Pezizomycotina</taxon>
        <taxon>Orbiliomycetes</taxon>
        <taxon>Orbiliales</taxon>
        <taxon>Orbiliaceae</taxon>
        <taxon>Orbilia</taxon>
    </lineage>
</organism>
<evidence type="ECO:0000259" key="1">
    <source>
        <dbReference type="PROSITE" id="PS50181"/>
    </source>
</evidence>
<protein>
    <recommendedName>
        <fullName evidence="1">F-box domain-containing protein</fullName>
    </recommendedName>
</protein>
<reference evidence="2 3" key="1">
    <citation type="submission" date="2019-10" db="EMBL/GenBank/DDBJ databases">
        <authorList>
            <person name="Palmer J.M."/>
        </authorList>
    </citation>
    <scope>NUCLEOTIDE SEQUENCE [LARGE SCALE GENOMIC DNA]</scope>
    <source>
        <strain evidence="2 3">TWF694</strain>
    </source>
</reference>
<evidence type="ECO:0000313" key="2">
    <source>
        <dbReference type="EMBL" id="KAK6529998.1"/>
    </source>
</evidence>